<dbReference type="OrthoDB" id="105800at2"/>
<dbReference type="RefSeq" id="WP_158322846.1">
    <property type="nucleotide sequence ID" value="NZ_BANB01000485.1"/>
</dbReference>
<dbReference type="Proteomes" id="UP000032680">
    <property type="component" value="Unassembled WGS sequence"/>
</dbReference>
<keyword evidence="2" id="KW-1185">Reference proteome</keyword>
<evidence type="ECO:0000313" key="1">
    <source>
        <dbReference type="EMBL" id="GAN77853.1"/>
    </source>
</evidence>
<sequence>MRQAAGLAAIAAAVAAVVGVAVTPARAGEVYRPQAVRLLAHGNLLIGSSVYAGNAGTITVGQALPVAGGVAAVADGAYPGVFANDSVDGNFGITAPLLLSGYKTFNFGGEIVVGRPLGTLDITRTLGVTSSFSSKSELSLNVATDGQSVSFMGYRAPANTLDVSNSNTPGVVDPTNTDIQTPTFRAIVDVNRYGFLGATETSAYSGNNGRAAILSVNTNGTAGDLFMMAGNAGNGSGIPPTALVADTGVQLIRPGAASPVSTVVGMQQGTPGQKDGFQYGFSVANPPVSAPADKSGKDDNFRAVAVSGNTLYVAKGSGGNGVNTVYQVSVPGGGLPTPATAAQASITILPGFPSVPEKAVTDATTDYYPFGLYFANATTLYVADEGPQQAAPGPHAGLQKWVFNGTTWTLAYTLQAGLNLGTQYMVPRYPAQYAPATTGLRNLAGYTQGNTVTLFATTATYSTLPDPGADPNQVVEIVDQLDATTPPANAQFFTVAAPRYGTVYRGVAYIP</sequence>
<comment type="caution">
    <text evidence="1">The sequence shown here is derived from an EMBL/GenBank/DDBJ whole genome shotgun (WGS) entry which is preliminary data.</text>
</comment>
<reference evidence="1 2" key="1">
    <citation type="submission" date="2012-11" db="EMBL/GenBank/DDBJ databases">
        <title>Whole genome sequence of Acidisphaera rubrifaciens HS-AP3.</title>
        <authorList>
            <person name="Azuma Y."/>
            <person name="Higashiura N."/>
            <person name="Hirakawa H."/>
            <person name="Matsushita K."/>
        </authorList>
    </citation>
    <scope>NUCLEOTIDE SEQUENCE [LARGE SCALE GENOMIC DNA]</scope>
    <source>
        <strain evidence="1 2">HS-AP3</strain>
    </source>
</reference>
<dbReference type="EMBL" id="BANB01000485">
    <property type="protein sequence ID" value="GAN77853.1"/>
    <property type="molecule type" value="Genomic_DNA"/>
</dbReference>
<proteinExistence type="predicted"/>
<organism evidence="1 2">
    <name type="scientific">Acidisphaera rubrifaciens HS-AP3</name>
    <dbReference type="NCBI Taxonomy" id="1231350"/>
    <lineage>
        <taxon>Bacteria</taxon>
        <taxon>Pseudomonadati</taxon>
        <taxon>Pseudomonadota</taxon>
        <taxon>Alphaproteobacteria</taxon>
        <taxon>Acetobacterales</taxon>
        <taxon>Acetobacteraceae</taxon>
        <taxon>Acidisphaera</taxon>
    </lineage>
</organism>
<accession>A0A0D6P9I3</accession>
<gene>
    <name evidence="1" type="ORF">Asru_0485_02</name>
</gene>
<evidence type="ECO:0000313" key="2">
    <source>
        <dbReference type="Proteomes" id="UP000032680"/>
    </source>
</evidence>
<protein>
    <submittedName>
        <fullName evidence="1">Uncharacterized protein</fullName>
    </submittedName>
</protein>
<dbReference type="AlphaFoldDB" id="A0A0D6P9I3"/>
<name>A0A0D6P9I3_9PROT</name>